<evidence type="ECO:0000313" key="4">
    <source>
        <dbReference type="EMBL" id="CAE0490887.1"/>
    </source>
</evidence>
<proteinExistence type="predicted"/>
<keyword evidence="1" id="KW-0175">Coiled coil</keyword>
<accession>A0A6S8IDZ4</accession>
<dbReference type="EMBL" id="HBIP01010627">
    <property type="protein sequence ID" value="CAE0490883.1"/>
    <property type="molecule type" value="Transcribed_RNA"/>
</dbReference>
<protein>
    <submittedName>
        <fullName evidence="3">Uncharacterized protein</fullName>
    </submittedName>
</protein>
<dbReference type="AlphaFoldDB" id="A0A6S8IDZ4"/>
<evidence type="ECO:0000256" key="1">
    <source>
        <dbReference type="SAM" id="Coils"/>
    </source>
</evidence>
<name>A0A6S8IDZ4_DUNTE</name>
<feature type="coiled-coil region" evidence="1">
    <location>
        <begin position="228"/>
        <end position="390"/>
    </location>
</feature>
<dbReference type="EMBL" id="HBIP01010632">
    <property type="protein sequence ID" value="CAE0490886.1"/>
    <property type="molecule type" value="Transcribed_RNA"/>
</dbReference>
<dbReference type="SUPFAM" id="SSF50370">
    <property type="entry name" value="Ricin B-like lectins"/>
    <property type="match status" value="1"/>
</dbReference>
<evidence type="ECO:0000313" key="2">
    <source>
        <dbReference type="EMBL" id="CAE0490883.1"/>
    </source>
</evidence>
<gene>
    <name evidence="2" type="ORF">DTER00134_LOCUS5956</name>
    <name evidence="3" type="ORF">DTER00134_LOCUS5959</name>
    <name evidence="4" type="ORF">DTER00134_LOCUS5960</name>
</gene>
<sequence length="513" mass="55798">MLQASLGASIVSLGALLSVARRVRRKDHSLHSSSTASSTAGLGSSQCATLWLRSLCGDPASSSSWLTEQQQPALLVFHAEGQQLARVAGPPSAPNTGHACKHELVMGACEAASSLEAALTSSDGDPLLLPLDALFCATAVHVEEQQPCLVFASMWAGSKVLTASKEPGHHPTLKPFTGSNAQKWTLDDSGEIVNARWPDRALGMSGQRVQATRTADALQHDRASCTKIQELEYNLEVMEEQHSCLVDALEAEHQEQLQGLQQQCELEQRKSRGQEEKLEGLAGLVGQLQSRLGREQAASRHASEQLQQERARVTAVEEQLEAAHAQLRMLAGQAAQKQQEAAGAKAALVAAHERQLAALQQQRQEALLESTRLRQEVEQMRKDLASMTSAKDEAFRFLETVRAQTHQKDQVNEALLDKCCTLDATLQAINSKIGIICNERRTEPLQRSLQAADLGRLRRRLDQIKDSCNSSAFASPVLALPETRGHRSPFVLQLPHGADESQNAEGMGSNSRR</sequence>
<reference evidence="3" key="1">
    <citation type="submission" date="2021-01" db="EMBL/GenBank/DDBJ databases">
        <authorList>
            <person name="Corre E."/>
            <person name="Pelletier E."/>
            <person name="Niang G."/>
            <person name="Scheremetjew M."/>
            <person name="Finn R."/>
            <person name="Kale V."/>
            <person name="Holt S."/>
            <person name="Cochrane G."/>
            <person name="Meng A."/>
            <person name="Brown T."/>
            <person name="Cohen L."/>
        </authorList>
    </citation>
    <scope>NUCLEOTIDE SEQUENCE</scope>
    <source>
        <strain evidence="3">CCMP1320</strain>
    </source>
</reference>
<organism evidence="3">
    <name type="scientific">Dunaliella tertiolecta</name>
    <name type="common">Green alga</name>
    <dbReference type="NCBI Taxonomy" id="3047"/>
    <lineage>
        <taxon>Eukaryota</taxon>
        <taxon>Viridiplantae</taxon>
        <taxon>Chlorophyta</taxon>
        <taxon>core chlorophytes</taxon>
        <taxon>Chlorophyceae</taxon>
        <taxon>CS clade</taxon>
        <taxon>Chlamydomonadales</taxon>
        <taxon>Dunaliellaceae</taxon>
        <taxon>Dunaliella</taxon>
    </lineage>
</organism>
<dbReference type="InterPro" id="IPR035992">
    <property type="entry name" value="Ricin_B-like_lectins"/>
</dbReference>
<evidence type="ECO:0000313" key="3">
    <source>
        <dbReference type="EMBL" id="CAE0490886.1"/>
    </source>
</evidence>
<dbReference type="EMBL" id="HBIP01010633">
    <property type="protein sequence ID" value="CAE0490887.1"/>
    <property type="molecule type" value="Transcribed_RNA"/>
</dbReference>